<organism evidence="20 21">
    <name type="scientific">Aspergillus violaceofuscus (strain CBS 115571)</name>
    <dbReference type="NCBI Taxonomy" id="1450538"/>
    <lineage>
        <taxon>Eukaryota</taxon>
        <taxon>Fungi</taxon>
        <taxon>Dikarya</taxon>
        <taxon>Ascomycota</taxon>
        <taxon>Pezizomycotina</taxon>
        <taxon>Eurotiomycetes</taxon>
        <taxon>Eurotiomycetidae</taxon>
        <taxon>Eurotiales</taxon>
        <taxon>Aspergillaceae</taxon>
        <taxon>Aspergillus</taxon>
    </lineage>
</organism>
<dbReference type="GO" id="GO:0047911">
    <property type="term" value="F:galacturan 1,4-alpha-galacturonidase activity"/>
    <property type="evidence" value="ECO:0007669"/>
    <property type="project" value="UniProtKB-EC"/>
</dbReference>
<dbReference type="SUPFAM" id="SSF51126">
    <property type="entry name" value="Pectin lyase-like"/>
    <property type="match status" value="1"/>
</dbReference>
<dbReference type="Pfam" id="PF02492">
    <property type="entry name" value="cobW"/>
    <property type="match status" value="2"/>
</dbReference>
<name>A0A2V5H9S6_ASPV1</name>
<dbReference type="GO" id="GO:0016829">
    <property type="term" value="F:lyase activity"/>
    <property type="evidence" value="ECO:0007669"/>
    <property type="project" value="UniProtKB-KW"/>
</dbReference>
<proteinExistence type="inferred from homology"/>
<keyword evidence="4 18" id="KW-0732">Signal</keyword>
<dbReference type="STRING" id="1450538.A0A2V5H9S6"/>
<evidence type="ECO:0000256" key="8">
    <source>
        <dbReference type="ARBA" id="ARBA00023180"/>
    </source>
</evidence>
<dbReference type="CDD" id="cd03112">
    <property type="entry name" value="CobW-like"/>
    <property type="match status" value="1"/>
</dbReference>
<dbReference type="AlphaFoldDB" id="A0A2V5H9S6"/>
<comment type="subcellular location">
    <subcellularLocation>
        <location evidence="1">Secreted</location>
    </subcellularLocation>
</comment>
<feature type="domain" description="CobW C-terminal" evidence="19">
    <location>
        <begin position="724"/>
        <end position="908"/>
    </location>
</feature>
<dbReference type="EMBL" id="KZ825119">
    <property type="protein sequence ID" value="PYI21118.1"/>
    <property type="molecule type" value="Genomic_DNA"/>
</dbReference>
<accession>A0A2V5H9S6</accession>
<evidence type="ECO:0000256" key="7">
    <source>
        <dbReference type="ARBA" id="ARBA00023157"/>
    </source>
</evidence>
<dbReference type="GO" id="GO:0005975">
    <property type="term" value="P:carbohydrate metabolic process"/>
    <property type="evidence" value="ECO:0007669"/>
    <property type="project" value="InterPro"/>
</dbReference>
<keyword evidence="21" id="KW-1185">Reference proteome</keyword>
<evidence type="ECO:0000256" key="13">
    <source>
        <dbReference type="ARBA" id="ARBA00041473"/>
    </source>
</evidence>
<dbReference type="GO" id="GO:0071555">
    <property type="term" value="P:cell wall organization"/>
    <property type="evidence" value="ECO:0007669"/>
    <property type="project" value="UniProtKB-KW"/>
</dbReference>
<dbReference type="Gene3D" id="3.40.50.300">
    <property type="entry name" value="P-loop containing nucleotide triphosphate hydrolases"/>
    <property type="match status" value="1"/>
</dbReference>
<dbReference type="EC" id="3.2.1.67" evidence="12"/>
<feature type="compositionally biased region" description="Acidic residues" evidence="17">
    <location>
        <begin position="758"/>
        <end position="781"/>
    </location>
</feature>
<dbReference type="Proteomes" id="UP000249829">
    <property type="component" value="Unassembled WGS sequence"/>
</dbReference>
<comment type="catalytic activity">
    <reaction evidence="15">
        <text>[(1-&gt;4)-alpha-D-galacturonosyl](n) + H2O = alpha-D-galacturonate + [(1-&gt;4)-alpha-D-galacturonosyl](n-1)</text>
        <dbReference type="Rhea" id="RHEA:14117"/>
        <dbReference type="Rhea" id="RHEA-COMP:14570"/>
        <dbReference type="Rhea" id="RHEA-COMP:14572"/>
        <dbReference type="ChEBI" id="CHEBI:15377"/>
        <dbReference type="ChEBI" id="CHEBI:58658"/>
        <dbReference type="ChEBI" id="CHEBI:140523"/>
        <dbReference type="EC" id="3.2.1.67"/>
    </reaction>
</comment>
<feature type="signal peptide" evidence="18">
    <location>
        <begin position="1"/>
        <end position="20"/>
    </location>
</feature>
<evidence type="ECO:0000256" key="17">
    <source>
        <dbReference type="SAM" id="MobiDB-lite"/>
    </source>
</evidence>
<evidence type="ECO:0000256" key="2">
    <source>
        <dbReference type="ARBA" id="ARBA00008834"/>
    </source>
</evidence>
<feature type="region of interest" description="Disordered" evidence="17">
    <location>
        <begin position="756"/>
        <end position="803"/>
    </location>
</feature>
<feature type="compositionally biased region" description="Acidic residues" evidence="17">
    <location>
        <begin position="942"/>
        <end position="962"/>
    </location>
</feature>
<dbReference type="InterPro" id="IPR011629">
    <property type="entry name" value="CobW-like_C"/>
</dbReference>
<keyword evidence="10" id="KW-0961">Cell wall biogenesis/degradation</keyword>
<dbReference type="SUPFAM" id="SSF90002">
    <property type="entry name" value="Hypothetical protein YjiA, C-terminal domain"/>
    <property type="match status" value="1"/>
</dbReference>
<dbReference type="InterPro" id="IPR027417">
    <property type="entry name" value="P-loop_NTPase"/>
</dbReference>
<dbReference type="GO" id="GO:0005576">
    <property type="term" value="C:extracellular region"/>
    <property type="evidence" value="ECO:0007669"/>
    <property type="project" value="UniProtKB-SubCell"/>
</dbReference>
<evidence type="ECO:0000313" key="20">
    <source>
        <dbReference type="EMBL" id="PYI21118.1"/>
    </source>
</evidence>
<dbReference type="InterPro" id="IPR012334">
    <property type="entry name" value="Pectin_lyas_fold"/>
</dbReference>
<evidence type="ECO:0000256" key="14">
    <source>
        <dbReference type="ARBA" id="ARBA00042261"/>
    </source>
</evidence>
<dbReference type="SMART" id="SM00833">
    <property type="entry name" value="CobW_C"/>
    <property type="match status" value="1"/>
</dbReference>
<comment type="function">
    <text evidence="11">Specific in hydrolyzing the terminal glycosidic bond of polygalacturonic acid and oligogalacturonates.</text>
</comment>
<comment type="similarity">
    <text evidence="2 16">Belongs to the glycosyl hydrolase 28 family.</text>
</comment>
<feature type="compositionally biased region" description="Basic and acidic residues" evidence="17">
    <location>
        <begin position="963"/>
        <end position="972"/>
    </location>
</feature>
<dbReference type="PANTHER" id="PTHR43603:SF1">
    <property type="entry name" value="ZINC-REGULATED GTPASE METALLOPROTEIN ACTIVATOR 1"/>
    <property type="match status" value="1"/>
</dbReference>
<feature type="region of interest" description="Disordered" evidence="17">
    <location>
        <begin position="942"/>
        <end position="996"/>
    </location>
</feature>
<keyword evidence="20" id="KW-0456">Lyase</keyword>
<feature type="compositionally biased region" description="Basic residues" evidence="17">
    <location>
        <begin position="985"/>
        <end position="996"/>
    </location>
</feature>
<keyword evidence="5" id="KW-0677">Repeat</keyword>
<protein>
    <recommendedName>
        <fullName evidence="12">galacturonan 1,4-alpha-galacturonidase</fullName>
        <ecNumber evidence="12">3.2.1.67</ecNumber>
    </recommendedName>
    <alternativeName>
        <fullName evidence="13">Galacturan 1,4-alpha-galacturonidase B</fullName>
    </alternativeName>
    <alternativeName>
        <fullName evidence="14">Poly(1,4-alpha-D-galacturonide)galacturonohydrolase B</fullName>
    </alternativeName>
</protein>
<evidence type="ECO:0000256" key="9">
    <source>
        <dbReference type="ARBA" id="ARBA00023295"/>
    </source>
</evidence>
<dbReference type="Gene3D" id="2.160.20.10">
    <property type="entry name" value="Single-stranded right-handed beta-helix, Pectin lyase-like"/>
    <property type="match status" value="1"/>
</dbReference>
<dbReference type="Pfam" id="PF00295">
    <property type="entry name" value="Glyco_hydro_28"/>
    <property type="match status" value="1"/>
</dbReference>
<evidence type="ECO:0000256" key="3">
    <source>
        <dbReference type="ARBA" id="ARBA00022525"/>
    </source>
</evidence>
<dbReference type="InterPro" id="IPR051927">
    <property type="entry name" value="Zn_Chap_cDPG_Synth"/>
</dbReference>
<evidence type="ECO:0000256" key="4">
    <source>
        <dbReference type="ARBA" id="ARBA00022729"/>
    </source>
</evidence>
<evidence type="ECO:0000313" key="21">
    <source>
        <dbReference type="Proteomes" id="UP000249829"/>
    </source>
</evidence>
<evidence type="ECO:0000256" key="18">
    <source>
        <dbReference type="SAM" id="SignalP"/>
    </source>
</evidence>
<evidence type="ECO:0000256" key="10">
    <source>
        <dbReference type="ARBA" id="ARBA00023316"/>
    </source>
</evidence>
<keyword evidence="7" id="KW-1015">Disulfide bond</keyword>
<evidence type="ECO:0000256" key="5">
    <source>
        <dbReference type="ARBA" id="ARBA00022737"/>
    </source>
</evidence>
<reference evidence="20 21" key="1">
    <citation type="submission" date="2018-02" db="EMBL/GenBank/DDBJ databases">
        <title>The genomes of Aspergillus section Nigri reveals drivers in fungal speciation.</title>
        <authorList>
            <consortium name="DOE Joint Genome Institute"/>
            <person name="Vesth T.C."/>
            <person name="Nybo J."/>
            <person name="Theobald S."/>
            <person name="Brandl J."/>
            <person name="Frisvad J.C."/>
            <person name="Nielsen K.F."/>
            <person name="Lyhne E.K."/>
            <person name="Kogle M.E."/>
            <person name="Kuo A."/>
            <person name="Riley R."/>
            <person name="Clum A."/>
            <person name="Nolan M."/>
            <person name="Lipzen A."/>
            <person name="Salamov A."/>
            <person name="Henrissat B."/>
            <person name="Wiebenga A."/>
            <person name="De vries R.P."/>
            <person name="Grigoriev I.V."/>
            <person name="Mortensen U.H."/>
            <person name="Andersen M.R."/>
            <person name="Baker S.E."/>
        </authorList>
    </citation>
    <scope>NUCLEOTIDE SEQUENCE [LARGE SCALE GENOMIC DNA]</scope>
    <source>
        <strain evidence="20 21">CBS 115571</strain>
    </source>
</reference>
<evidence type="ECO:0000256" key="12">
    <source>
        <dbReference type="ARBA" id="ARBA00038933"/>
    </source>
</evidence>
<dbReference type="PANTHER" id="PTHR43603">
    <property type="entry name" value="COBW DOMAIN-CONTAINING PROTEIN DDB_G0274527"/>
    <property type="match status" value="1"/>
</dbReference>
<dbReference type="OMA" id="EIMAGIW"/>
<keyword evidence="6 16" id="KW-0378">Hydrolase</keyword>
<evidence type="ECO:0000256" key="6">
    <source>
        <dbReference type="ARBA" id="ARBA00022801"/>
    </source>
</evidence>
<dbReference type="InterPro" id="IPR003495">
    <property type="entry name" value="CobW/HypB/UreG_nucleotide-bd"/>
</dbReference>
<evidence type="ECO:0000256" key="11">
    <source>
        <dbReference type="ARBA" id="ARBA00037312"/>
    </source>
</evidence>
<keyword evidence="3" id="KW-0964">Secreted</keyword>
<dbReference type="InterPro" id="IPR000743">
    <property type="entry name" value="Glyco_hydro_28"/>
</dbReference>
<feature type="compositionally biased region" description="Acidic residues" evidence="17">
    <location>
        <begin position="788"/>
        <end position="799"/>
    </location>
</feature>
<gene>
    <name evidence="20" type="ORF">BO99DRAFT_380890</name>
</gene>
<feature type="chain" id="PRO_5016015612" description="galacturonan 1,4-alpha-galacturonidase" evidence="18">
    <location>
        <begin position="21"/>
        <end position="996"/>
    </location>
</feature>
<evidence type="ECO:0000256" key="1">
    <source>
        <dbReference type="ARBA" id="ARBA00004613"/>
    </source>
</evidence>
<evidence type="ECO:0000256" key="15">
    <source>
        <dbReference type="ARBA" id="ARBA00048766"/>
    </source>
</evidence>
<dbReference type="SUPFAM" id="SSF52540">
    <property type="entry name" value="P-loop containing nucleoside triphosphate hydrolases"/>
    <property type="match status" value="1"/>
</dbReference>
<dbReference type="InterPro" id="IPR011050">
    <property type="entry name" value="Pectin_lyase_fold/virulence"/>
</dbReference>
<dbReference type="Pfam" id="PF07683">
    <property type="entry name" value="CobW_C"/>
    <property type="match status" value="1"/>
</dbReference>
<sequence>MKLVSIAALLLSAVPVAVNAAAVGGTPNGAKIIPISDAAGLRSVGAHSSKYPNRKTVTIRPSKNDYDDISSDFLWGIKQANHGGRLLLEKGKKYVIGKKLDLTFLDNIEVQLEGELKFTNNITYWQANNYYYDFQKSITFWRWGGNDIKIFGSGTLNGNGQAWYNAFAGLEILDSSNTFYRPILFLTDNATRISVEGITQLNSPCWTNFFVNTKDISFDDVYIHAYSTNASALPKNTDGFDSYNVDGLTVTNTRVDIGDDCFSPKPNTTNIFVQNLWCNNTHGVSMGSIGQYQGELDIIENAWIENVTLLNGQNGARLKAWAGPDVGYGRINNITYKNIQIQNTDNPVVLDQCYFDINATECAQYPSAVNITNILFENIWGTSSGKEGLVVADLTCSPAAVCTNVTLQDVSLTSPAGSPAEIICSGITGGIGVDCGSGKTTLLEHILQSPDHGLRIAVIVNDMSRQIRSSLNIDATLIKHHTVSHTKESLIQLQNGCICCTLRGDLLSELARLTTQKEVEYVVIESTGISEPMQVAETFTAEFSAAMVQAEAEGGVLDEEGKKILDQINTLGGLHQLSTLDTTVTVIDAFNLLSNLDTTDFLSDRYGADTIIPEDERTISDLMVDQIEFADVILINKMDMLAARPHDRDRILRLVTTLNPAAKVLQTSYSRVDVKEILGTGRFDFLKAASGAGWLRSLHEMSKLKMANGEERWAPTPETLEYGINNFVYTARRPFHPRRLYNLLHDKFIILQNAADDAGADDEEVEEEEEEEEEDAAAESDTEMHSDSEEEEEEDEEDPAQPSPQEILANKRAHPLLQPLLRSKGFFWLATRPYQFGEWSQAGAMLTLNCGGPWFAEVPGEAWPEDGDVRKSIEEDFQGEWGDRRQEIVFIGEGVDVDGVTGLLDECLLNAKEMKRWEEVMKDRKMEKGEKQEVMAGIWEDGWEDWPAVDEGDEDDEDDRNDEVEGKTEEGKKKRKISEFMHGGHAAHHGYSHKHK</sequence>
<dbReference type="FunFam" id="2.160.20.10:FF:000040">
    <property type="entry name" value="Probable exopolygalacturonase B"/>
    <property type="match status" value="1"/>
</dbReference>
<keyword evidence="9 16" id="KW-0326">Glycosidase</keyword>
<evidence type="ECO:0000259" key="19">
    <source>
        <dbReference type="SMART" id="SM00833"/>
    </source>
</evidence>
<evidence type="ECO:0000256" key="16">
    <source>
        <dbReference type="RuleBase" id="RU361169"/>
    </source>
</evidence>
<dbReference type="GO" id="GO:0004650">
    <property type="term" value="F:polygalacturonase activity"/>
    <property type="evidence" value="ECO:0007669"/>
    <property type="project" value="InterPro"/>
</dbReference>
<keyword evidence="8" id="KW-0325">Glycoprotein</keyword>